<dbReference type="NCBIfam" id="TIGR02022">
    <property type="entry name" value="hutF"/>
    <property type="match status" value="1"/>
</dbReference>
<evidence type="ECO:0000313" key="3">
    <source>
        <dbReference type="EMBL" id="QBI18317.1"/>
    </source>
</evidence>
<proteinExistence type="predicted"/>
<dbReference type="InterPro" id="IPR010252">
    <property type="entry name" value="HutF"/>
</dbReference>
<dbReference type="EMBL" id="CP036402">
    <property type="protein sequence ID" value="QBI18317.1"/>
    <property type="molecule type" value="Genomic_DNA"/>
</dbReference>
<protein>
    <submittedName>
        <fullName evidence="3">Formimidoylglutamate deiminase</fullName>
        <ecNumber evidence="3">3.5.3.13</ecNumber>
    </submittedName>
</protein>
<evidence type="ECO:0000259" key="2">
    <source>
        <dbReference type="Pfam" id="PF01979"/>
    </source>
</evidence>
<evidence type="ECO:0000313" key="4">
    <source>
        <dbReference type="Proteomes" id="UP000291469"/>
    </source>
</evidence>
<dbReference type="GO" id="GO:0050416">
    <property type="term" value="F:formimidoylglutamate deiminase activity"/>
    <property type="evidence" value="ECO:0007669"/>
    <property type="project" value="UniProtKB-EC"/>
</dbReference>
<accession>A0A411YAW1</accession>
<keyword evidence="4" id="KW-1185">Reference proteome</keyword>
<feature type="domain" description="Amidohydrolase-related" evidence="2">
    <location>
        <begin position="57"/>
        <end position="426"/>
    </location>
</feature>
<organism evidence="3 4">
    <name type="scientific">Egibacter rhizosphaerae</name>
    <dbReference type="NCBI Taxonomy" id="1670831"/>
    <lineage>
        <taxon>Bacteria</taxon>
        <taxon>Bacillati</taxon>
        <taxon>Actinomycetota</taxon>
        <taxon>Nitriliruptoria</taxon>
        <taxon>Egibacterales</taxon>
        <taxon>Egibacteraceae</taxon>
        <taxon>Egibacter</taxon>
    </lineage>
</organism>
<dbReference type="Proteomes" id="UP000291469">
    <property type="component" value="Chromosome"/>
</dbReference>
<dbReference type="InterPro" id="IPR011059">
    <property type="entry name" value="Metal-dep_hydrolase_composite"/>
</dbReference>
<evidence type="ECO:0000256" key="1">
    <source>
        <dbReference type="ARBA" id="ARBA00022801"/>
    </source>
</evidence>
<dbReference type="RefSeq" id="WP_131153315.1">
    <property type="nucleotide sequence ID" value="NZ_CP036402.1"/>
</dbReference>
<keyword evidence="1 3" id="KW-0378">Hydrolase</keyword>
<dbReference type="NCBIfam" id="NF006681">
    <property type="entry name" value="PRK09229.1-2"/>
    <property type="match status" value="1"/>
</dbReference>
<dbReference type="EC" id="3.5.3.13" evidence="3"/>
<dbReference type="InterPro" id="IPR006680">
    <property type="entry name" value="Amidohydro-rel"/>
</dbReference>
<dbReference type="OrthoDB" id="3204583at2"/>
<sequence>MSPDAASAGTRRVHHAELAWVDGAARSDVTILAEGERIVDVRAGTSPPAEATRLDGFVVPGLANVHSHAFHRALRARTHQGAGDFWGWRERMYAIAGVLDPDRYHRLATAVFAEMALAGVTAVGEFHYLHHAPDGASYADPNAMGRALAEAARAAGIRLTLLDTCYLRGGFDRRELTGPQRRFGDGDVHRWAARASDLSDGPRLRRGAAIHSVRAVPADAMPTVVAWADAREAPLHVHVSEQPAENAACREATGRTPTGVLAEHGVLGPRLTAVHATHLDDADIAALGGATNGVCLCPTTERELADGVGPARAIADAGSPLCVGSDSHAVIDLFEEARAIELNERLVTGERGHHSPERLLAAATTDGHRQLGWDVALRPGALADFVAIDLASPRTAGATAATAGAHAIFAATASDVTDVIVGGEPVVRDRVHQRIDVPDALARALAEVEEAIA</sequence>
<dbReference type="InterPro" id="IPR050287">
    <property type="entry name" value="MTA/SAH_deaminase"/>
</dbReference>
<dbReference type="Pfam" id="PF01979">
    <property type="entry name" value="Amidohydro_1"/>
    <property type="match status" value="1"/>
</dbReference>
<dbReference type="SUPFAM" id="SSF51338">
    <property type="entry name" value="Composite domain of metallo-dependent hydrolases"/>
    <property type="match status" value="2"/>
</dbReference>
<dbReference type="Gene3D" id="2.30.40.10">
    <property type="entry name" value="Urease, subunit C, domain 1"/>
    <property type="match status" value="1"/>
</dbReference>
<reference evidence="3 4" key="1">
    <citation type="submission" date="2019-01" db="EMBL/GenBank/DDBJ databases">
        <title>Egibacter rhizosphaerae EGI 80759T.</title>
        <authorList>
            <person name="Chen D.-D."/>
            <person name="Tian Y."/>
            <person name="Jiao J.-Y."/>
            <person name="Zhang X.-T."/>
            <person name="Zhang Y.-G."/>
            <person name="Zhang Y."/>
            <person name="Xiao M."/>
            <person name="Shu W.-S."/>
            <person name="Li W.-J."/>
        </authorList>
    </citation>
    <scope>NUCLEOTIDE SEQUENCE [LARGE SCALE GENOMIC DNA]</scope>
    <source>
        <strain evidence="3 4">EGI 80759</strain>
    </source>
</reference>
<dbReference type="PANTHER" id="PTHR43794:SF11">
    <property type="entry name" value="AMIDOHYDROLASE-RELATED DOMAIN-CONTAINING PROTEIN"/>
    <property type="match status" value="1"/>
</dbReference>
<dbReference type="KEGG" id="erz:ER308_01165"/>
<name>A0A411YAW1_9ACTN</name>
<dbReference type="AlphaFoldDB" id="A0A411YAW1"/>
<dbReference type="SUPFAM" id="SSF51556">
    <property type="entry name" value="Metallo-dependent hydrolases"/>
    <property type="match status" value="1"/>
</dbReference>
<gene>
    <name evidence="3" type="ORF">ER308_01165</name>
</gene>
<dbReference type="PANTHER" id="PTHR43794">
    <property type="entry name" value="AMINOHYDROLASE SSNA-RELATED"/>
    <property type="match status" value="1"/>
</dbReference>
<dbReference type="Gene3D" id="3.20.20.140">
    <property type="entry name" value="Metal-dependent hydrolases"/>
    <property type="match status" value="1"/>
</dbReference>
<dbReference type="InterPro" id="IPR032466">
    <property type="entry name" value="Metal_Hydrolase"/>
</dbReference>